<dbReference type="AlphaFoldDB" id="A0A544QQ22"/>
<reference evidence="2 3" key="1">
    <citation type="submission" date="2019-02" db="EMBL/GenBank/DDBJ databases">
        <title>Halonotius sp. a new haloqrchaeon isolated from saline water.</title>
        <authorList>
            <person name="Duran-Viseras A."/>
            <person name="Sanchez-Porro C."/>
            <person name="Ventosa A."/>
        </authorList>
    </citation>
    <scope>NUCLEOTIDE SEQUENCE [LARGE SCALE GENOMIC DNA]</scope>
    <source>
        <strain evidence="2 3">F9-27</strain>
    </source>
</reference>
<evidence type="ECO:0000313" key="3">
    <source>
        <dbReference type="Proteomes" id="UP000315385"/>
    </source>
</evidence>
<comment type="caution">
    <text evidence="2">The sequence shown here is derived from an EMBL/GenBank/DDBJ whole genome shotgun (WGS) entry which is preliminary data.</text>
</comment>
<keyword evidence="1" id="KW-1133">Transmembrane helix</keyword>
<accession>A0A544QQ22</accession>
<organism evidence="2 3">
    <name type="scientific">Halonotius roseus</name>
    <dbReference type="NCBI Taxonomy" id="2511997"/>
    <lineage>
        <taxon>Archaea</taxon>
        <taxon>Methanobacteriati</taxon>
        <taxon>Methanobacteriota</taxon>
        <taxon>Stenosarchaea group</taxon>
        <taxon>Halobacteria</taxon>
        <taxon>Halobacteriales</taxon>
        <taxon>Haloferacaceae</taxon>
        <taxon>Halonotius</taxon>
    </lineage>
</organism>
<evidence type="ECO:0000256" key="1">
    <source>
        <dbReference type="SAM" id="Phobius"/>
    </source>
</evidence>
<name>A0A544QQ22_9EURY</name>
<evidence type="ECO:0000313" key="2">
    <source>
        <dbReference type="EMBL" id="TQQ81547.1"/>
    </source>
</evidence>
<gene>
    <name evidence="2" type="ORF">EWF95_00965</name>
</gene>
<dbReference type="Proteomes" id="UP000315385">
    <property type="component" value="Unassembled WGS sequence"/>
</dbReference>
<keyword evidence="1" id="KW-0812">Transmembrane</keyword>
<dbReference type="InterPro" id="IPR002774">
    <property type="entry name" value="Flagellin_arc-type"/>
</dbReference>
<keyword evidence="1" id="KW-0472">Membrane</keyword>
<dbReference type="GO" id="GO:0097588">
    <property type="term" value="P:archaeal or bacterial-type flagellum-dependent cell motility"/>
    <property type="evidence" value="ECO:0007669"/>
    <property type="project" value="InterPro"/>
</dbReference>
<dbReference type="Pfam" id="PF01917">
    <property type="entry name" value="Flagellin_arch-type"/>
    <property type="match status" value="1"/>
</dbReference>
<dbReference type="PANTHER" id="PTHR35903:SF1">
    <property type="entry name" value="FLAGELLIN B1"/>
    <property type="match status" value="1"/>
</dbReference>
<keyword evidence="3" id="KW-1185">Reference proteome</keyword>
<dbReference type="GO" id="GO:0005198">
    <property type="term" value="F:structural molecule activity"/>
    <property type="evidence" value="ECO:0007669"/>
    <property type="project" value="InterPro"/>
</dbReference>
<keyword evidence="2" id="KW-0282">Flagellum</keyword>
<sequence>MATIARRSTTPMAEPIISHIGDQPTKNRITAGAAGHAAIEGTTATTAVVLHVHLYHFDHKARIAVTMFSTGSRGQVGTGTLLVFISVVLVAGATAGVVTNTAGFLQYQSDQTSESSTAEVSDRLEVAYSVGVVGSDGSSAELEGLELIVKPAADATAIELDNTTVQYRSPDGVTTLVSNGSQDATGPTFSVEPLQGDAADGVLSDPSDRAKLAIPLDGETAALRSLRRGEAVELTLTTGSGADTQVQHTVPAVAPDDGAVKL</sequence>
<dbReference type="PANTHER" id="PTHR35903">
    <property type="entry name" value="FLAGELLIN B1"/>
    <property type="match status" value="1"/>
</dbReference>
<proteinExistence type="predicted"/>
<dbReference type="EMBL" id="SESI01000001">
    <property type="protein sequence ID" value="TQQ81547.1"/>
    <property type="molecule type" value="Genomic_DNA"/>
</dbReference>
<feature type="transmembrane region" description="Helical" evidence="1">
    <location>
        <begin position="81"/>
        <end position="105"/>
    </location>
</feature>
<protein>
    <submittedName>
        <fullName evidence="2">Flagellin</fullName>
    </submittedName>
</protein>
<keyword evidence="2" id="KW-0966">Cell projection</keyword>
<keyword evidence="2" id="KW-0969">Cilium</keyword>